<reference evidence="1" key="1">
    <citation type="submission" date="2022-03" db="EMBL/GenBank/DDBJ databases">
        <title>Genomic analyses of argali, domestic sheep and their hybrids provide insights into chromosomal evolution, heterosis and genetic basis of agronomic traits.</title>
        <authorList>
            <person name="Li M."/>
        </authorList>
    </citation>
    <scope>NUCLEOTIDE SEQUENCE</scope>
    <source>
        <strain evidence="1">CAU-MHL-2022a</strain>
        <tissue evidence="1">Skin</tissue>
    </source>
</reference>
<protein>
    <submittedName>
        <fullName evidence="1">Uncharacterized protein</fullName>
    </submittedName>
</protein>
<evidence type="ECO:0000313" key="1">
    <source>
        <dbReference type="EMBL" id="KAI4547953.1"/>
    </source>
</evidence>
<name>A0AAD4UIQ3_OVIAM</name>
<organism evidence="1 2">
    <name type="scientific">Ovis ammon polii</name>
    <dbReference type="NCBI Taxonomy" id="230172"/>
    <lineage>
        <taxon>Eukaryota</taxon>
        <taxon>Metazoa</taxon>
        <taxon>Chordata</taxon>
        <taxon>Craniata</taxon>
        <taxon>Vertebrata</taxon>
        <taxon>Euteleostomi</taxon>
        <taxon>Mammalia</taxon>
        <taxon>Eutheria</taxon>
        <taxon>Laurasiatheria</taxon>
        <taxon>Artiodactyla</taxon>
        <taxon>Ruminantia</taxon>
        <taxon>Pecora</taxon>
        <taxon>Bovidae</taxon>
        <taxon>Caprinae</taxon>
        <taxon>Ovis</taxon>
    </lineage>
</organism>
<gene>
    <name evidence="1" type="ORF">MG293_000283</name>
</gene>
<dbReference type="Gene3D" id="2.170.150.10">
    <property type="entry name" value="Metal Binding Protein, Guanine Nucleotide Exchange Factor, Chain A"/>
    <property type="match status" value="1"/>
</dbReference>
<proteinExistence type="predicted"/>
<accession>A0AAD4UIQ3</accession>
<comment type="caution">
    <text evidence="1">The sequence shown here is derived from an EMBL/GenBank/DDBJ whole genome shotgun (WGS) entry which is preliminary data.</text>
</comment>
<evidence type="ECO:0000313" key="2">
    <source>
        <dbReference type="Proteomes" id="UP001214576"/>
    </source>
</evidence>
<dbReference type="InterPro" id="IPR011057">
    <property type="entry name" value="Mss4-like_sf"/>
</dbReference>
<dbReference type="Pfam" id="PF00838">
    <property type="entry name" value="TCTP"/>
    <property type="match status" value="1"/>
</dbReference>
<dbReference type="Proteomes" id="UP001214576">
    <property type="component" value="Unassembled WGS sequence"/>
</dbReference>
<dbReference type="InterPro" id="IPR011323">
    <property type="entry name" value="Mss4/transl-control_tumour"/>
</dbReference>
<dbReference type="SUPFAM" id="SSF51316">
    <property type="entry name" value="Mss4-like"/>
    <property type="match status" value="1"/>
</dbReference>
<dbReference type="InterPro" id="IPR018105">
    <property type="entry name" value="Translational_control_tumour_p"/>
</dbReference>
<keyword evidence="2" id="KW-1185">Reference proteome</keyword>
<dbReference type="AlphaFoldDB" id="A0AAD4UIQ3"/>
<dbReference type="EMBL" id="JAKZEL010000001">
    <property type="protein sequence ID" value="KAI4547953.1"/>
    <property type="molecule type" value="Genomic_DNA"/>
</dbReference>
<sequence length="203" mass="21853">MTIYRDLISHDEMFFRHLQDLESRRQVMSGGVGKMVSRTEGNIDDRLIGRNASAEGPEGKGTKSTAAGTMVPLAFVVYPLWPRPDLFLAGESRAYTVQIGLFASYLDSTSGSGIQLPGINSVSPQLLLNITKCLVTGIKYSYDSLVVLVVKNLANAGDVGLIPGLGRYPGEGNGNSLQYSCLENSMDRGAWWATVHGATVGHD</sequence>